<keyword evidence="7 9" id="KW-1133">Transmembrane helix</keyword>
<keyword evidence="6 9" id="KW-0812">Transmembrane</keyword>
<comment type="subcellular location">
    <subcellularLocation>
        <location evidence="1 9">Cell inner membrane</location>
        <topology evidence="1 9">Single-pass membrane protein</topology>
    </subcellularLocation>
</comment>
<evidence type="ECO:0000259" key="11">
    <source>
        <dbReference type="Pfam" id="PF25994"/>
    </source>
</evidence>
<feature type="domain" description="AprE-like beta-barrel" evidence="12">
    <location>
        <begin position="328"/>
        <end position="418"/>
    </location>
</feature>
<proteinExistence type="inferred from homology"/>
<dbReference type="Proteomes" id="UP000449846">
    <property type="component" value="Unassembled WGS sequence"/>
</dbReference>
<comment type="caution">
    <text evidence="13">The sequence shown here is derived from an EMBL/GenBank/DDBJ whole genome shotgun (WGS) entry which is preliminary data.</text>
</comment>
<evidence type="ECO:0000256" key="3">
    <source>
        <dbReference type="ARBA" id="ARBA00022448"/>
    </source>
</evidence>
<keyword evidence="5 9" id="KW-0997">Cell inner membrane</keyword>
<dbReference type="SUPFAM" id="SSF111369">
    <property type="entry name" value="HlyD-like secretion proteins"/>
    <property type="match status" value="1"/>
</dbReference>
<keyword evidence="4 9" id="KW-1003">Cell membrane</keyword>
<organism evidence="13 14">
    <name type="scientific">Paracoccus litorisediminis</name>
    <dbReference type="NCBI Taxonomy" id="2006130"/>
    <lineage>
        <taxon>Bacteria</taxon>
        <taxon>Pseudomonadati</taxon>
        <taxon>Pseudomonadota</taxon>
        <taxon>Alphaproteobacteria</taxon>
        <taxon>Rhodobacterales</taxon>
        <taxon>Paracoccaceae</taxon>
        <taxon>Paracoccus</taxon>
    </lineage>
</organism>
<dbReference type="Pfam" id="PF26002">
    <property type="entry name" value="Beta-barrel_AprE"/>
    <property type="match status" value="1"/>
</dbReference>
<dbReference type="InterPro" id="IPR010129">
    <property type="entry name" value="T1SS_HlyD"/>
</dbReference>
<evidence type="ECO:0000259" key="12">
    <source>
        <dbReference type="Pfam" id="PF26002"/>
    </source>
</evidence>
<feature type="domain" description="AprE-like long alpha-helical hairpin" evidence="11">
    <location>
        <begin position="96"/>
        <end position="285"/>
    </location>
</feature>
<feature type="transmembrane region" description="Helical" evidence="9">
    <location>
        <begin position="21"/>
        <end position="40"/>
    </location>
</feature>
<dbReference type="EMBL" id="WMIG01000003">
    <property type="protein sequence ID" value="MTH59416.1"/>
    <property type="molecule type" value="Genomic_DNA"/>
</dbReference>
<dbReference type="GO" id="GO:0005886">
    <property type="term" value="C:plasma membrane"/>
    <property type="evidence" value="ECO:0007669"/>
    <property type="project" value="UniProtKB-SubCell"/>
</dbReference>
<dbReference type="Gene3D" id="2.40.50.100">
    <property type="match status" value="1"/>
</dbReference>
<dbReference type="InterPro" id="IPR058982">
    <property type="entry name" value="Beta-barrel_AprE"/>
</dbReference>
<keyword evidence="3 9" id="KW-0813">Transport</keyword>
<dbReference type="PANTHER" id="PTHR30386:SF17">
    <property type="entry name" value="ALKALINE PROTEASE SECRETION PROTEIN APRE"/>
    <property type="match status" value="1"/>
</dbReference>
<reference evidence="13 14" key="1">
    <citation type="submission" date="2019-11" db="EMBL/GenBank/DDBJ databases">
        <authorList>
            <person name="Dong K."/>
        </authorList>
    </citation>
    <scope>NUCLEOTIDE SEQUENCE [LARGE SCALE GENOMIC DNA]</scope>
    <source>
        <strain evidence="13 14">NBRC 112902</strain>
    </source>
</reference>
<evidence type="ECO:0000256" key="7">
    <source>
        <dbReference type="ARBA" id="ARBA00022989"/>
    </source>
</evidence>
<dbReference type="InterPro" id="IPR058781">
    <property type="entry name" value="HH_AprE-like"/>
</dbReference>
<evidence type="ECO:0000313" key="14">
    <source>
        <dbReference type="Proteomes" id="UP000449846"/>
    </source>
</evidence>
<dbReference type="InterPro" id="IPR050739">
    <property type="entry name" value="MFP"/>
</dbReference>
<evidence type="ECO:0000256" key="1">
    <source>
        <dbReference type="ARBA" id="ARBA00004377"/>
    </source>
</evidence>
<dbReference type="Pfam" id="PF25994">
    <property type="entry name" value="HH_AprE"/>
    <property type="match status" value="1"/>
</dbReference>
<evidence type="ECO:0000313" key="13">
    <source>
        <dbReference type="EMBL" id="MTH59416.1"/>
    </source>
</evidence>
<keyword evidence="10" id="KW-0175">Coiled coil</keyword>
<evidence type="ECO:0000256" key="5">
    <source>
        <dbReference type="ARBA" id="ARBA00022519"/>
    </source>
</evidence>
<comment type="similarity">
    <text evidence="2 9">Belongs to the membrane fusion protein (MFP) (TC 8.A.1) family.</text>
</comment>
<keyword evidence="8 9" id="KW-0472">Membrane</keyword>
<protein>
    <recommendedName>
        <fullName evidence="9">Membrane fusion protein (MFP) family protein</fullName>
    </recommendedName>
</protein>
<dbReference type="Gene3D" id="2.40.30.170">
    <property type="match status" value="1"/>
</dbReference>
<evidence type="ECO:0000256" key="2">
    <source>
        <dbReference type="ARBA" id="ARBA00009477"/>
    </source>
</evidence>
<evidence type="ECO:0000256" key="8">
    <source>
        <dbReference type="ARBA" id="ARBA00023136"/>
    </source>
</evidence>
<name>A0A844HHU6_9RHOB</name>
<dbReference type="PRINTS" id="PR01490">
    <property type="entry name" value="RTXTOXIND"/>
</dbReference>
<dbReference type="RefSeq" id="WP_155039358.1">
    <property type="nucleotide sequence ID" value="NZ_JBHGCD010000003.1"/>
</dbReference>
<feature type="coiled-coil region" evidence="10">
    <location>
        <begin position="223"/>
        <end position="293"/>
    </location>
</feature>
<dbReference type="Gene3D" id="1.10.287.1490">
    <property type="match status" value="1"/>
</dbReference>
<accession>A0A844HHU6</accession>
<dbReference type="GO" id="GO:0015031">
    <property type="term" value="P:protein transport"/>
    <property type="evidence" value="ECO:0007669"/>
    <property type="project" value="InterPro"/>
</dbReference>
<evidence type="ECO:0000256" key="10">
    <source>
        <dbReference type="SAM" id="Coils"/>
    </source>
</evidence>
<dbReference type="NCBIfam" id="TIGR01843">
    <property type="entry name" value="type_I_hlyD"/>
    <property type="match status" value="1"/>
</dbReference>
<evidence type="ECO:0000256" key="6">
    <source>
        <dbReference type="ARBA" id="ARBA00022692"/>
    </source>
</evidence>
<gene>
    <name evidence="13" type="ORF">GL300_09340</name>
</gene>
<evidence type="ECO:0000256" key="9">
    <source>
        <dbReference type="RuleBase" id="RU365093"/>
    </source>
</evidence>
<keyword evidence="14" id="KW-1185">Reference proteome</keyword>
<dbReference type="AlphaFoldDB" id="A0A844HHU6"/>
<evidence type="ECO:0000256" key="4">
    <source>
        <dbReference type="ARBA" id="ARBA00022475"/>
    </source>
</evidence>
<sequence>MMLHTDNQIYAQVPRSVRWHLTVGLVLLVLAFGGFGTWALRAPLAAAVMSPGTFVATGKNKIVQHLEGGIIHEILVGEGDSVTEGQVLLRLDGTAAQANQRELELRRARLEAIGARLRAEYDHTEQPAFADWLVQRSEDPSFAAIMSEQMGAFRAARAKLDGEIGLLESNIAAGRSRIEGFQQELEAVRIQAELLREDHATREHLFKRGLVRRSDVNTLARAIADADGQIGRLLSEIAETEEAIRKAEREIAQTRNQHMQTAMDESQSIEADLDSVREQSMKAQDILERAEILSPVSGTIVRLYYHTPGGVIEAGKPILEILPLDAPLVIESQISRGDIDDVEVGQPAAVRLTALNQRTTPVLQGTLVYVSADALATETDGVRHEIYLARVSLPMSELQRVPGFHPTPGMPAEVMIETSARTFFEYLVKPIEDSLSRAFREN</sequence>
<dbReference type="PANTHER" id="PTHR30386">
    <property type="entry name" value="MEMBRANE FUSION SUBUNIT OF EMRAB-TOLC MULTIDRUG EFFLUX PUMP"/>
    <property type="match status" value="1"/>
</dbReference>
<dbReference type="OrthoDB" id="9810980at2"/>